<dbReference type="Gene3D" id="1.10.1200.10">
    <property type="entry name" value="ACP-like"/>
    <property type="match status" value="1"/>
</dbReference>
<comment type="similarity">
    <text evidence="2">Belongs to the short-chain dehydrogenases/reductases (SDR) family.</text>
</comment>
<dbReference type="PANTHER" id="PTHR43775:SF51">
    <property type="entry name" value="INACTIVE PHENOLPHTHIOCEROL SYNTHESIS POLYKETIDE SYNTHASE TYPE I PKS1-RELATED"/>
    <property type="match status" value="1"/>
</dbReference>
<proteinExistence type="inferred from homology"/>
<dbReference type="Gene3D" id="3.40.50.720">
    <property type="entry name" value="NAD(P)-binding Rossmann-like Domain"/>
    <property type="match status" value="1"/>
</dbReference>
<evidence type="ECO:0008006" key="10">
    <source>
        <dbReference type="Google" id="ProtNLM"/>
    </source>
</evidence>
<dbReference type="Gene3D" id="3.30.70.250">
    <property type="entry name" value="Malonyl-CoA ACP transacylase, ACP-binding"/>
    <property type="match status" value="1"/>
</dbReference>
<dbReference type="InterPro" id="IPR018201">
    <property type="entry name" value="Ketoacyl_synth_AS"/>
</dbReference>
<dbReference type="InterPro" id="IPR009081">
    <property type="entry name" value="PP-bd_ACP"/>
</dbReference>
<evidence type="ECO:0000256" key="3">
    <source>
        <dbReference type="ARBA" id="ARBA00022450"/>
    </source>
</evidence>
<evidence type="ECO:0000256" key="2">
    <source>
        <dbReference type="ARBA" id="ARBA00006484"/>
    </source>
</evidence>
<keyword evidence="3" id="KW-0596">Phosphopantetheine</keyword>
<dbReference type="SMART" id="SM00822">
    <property type="entry name" value="PKS_KR"/>
    <property type="match status" value="1"/>
</dbReference>
<dbReference type="InterPro" id="IPR050091">
    <property type="entry name" value="PKS_NRPS_Biosynth_Enz"/>
</dbReference>
<dbReference type="SUPFAM" id="SSF53901">
    <property type="entry name" value="Thiolase-like"/>
    <property type="match status" value="1"/>
</dbReference>
<dbReference type="SUPFAM" id="SSF51735">
    <property type="entry name" value="NAD(P)-binding Rossmann-fold domains"/>
    <property type="match status" value="2"/>
</dbReference>
<organism evidence="8 9">
    <name type="scientific">Pseudoalteromonas aurantia 208</name>
    <dbReference type="NCBI Taxonomy" id="1314867"/>
    <lineage>
        <taxon>Bacteria</taxon>
        <taxon>Pseudomonadati</taxon>
        <taxon>Pseudomonadota</taxon>
        <taxon>Gammaproteobacteria</taxon>
        <taxon>Alteromonadales</taxon>
        <taxon>Pseudoalteromonadaceae</taxon>
        <taxon>Pseudoalteromonas</taxon>
    </lineage>
</organism>
<dbReference type="InterPro" id="IPR014030">
    <property type="entry name" value="Ketoacyl_synth_N"/>
</dbReference>
<dbReference type="Pfam" id="PF00550">
    <property type="entry name" value="PP-binding"/>
    <property type="match status" value="1"/>
</dbReference>
<comment type="pathway">
    <text evidence="1">Lipid metabolism; fatty acid biosynthesis.</text>
</comment>
<dbReference type="RefSeq" id="WP_225738481.1">
    <property type="nucleotide sequence ID" value="NZ_AQGV01000014.1"/>
</dbReference>
<evidence type="ECO:0000256" key="5">
    <source>
        <dbReference type="ARBA" id="ARBA00022679"/>
    </source>
</evidence>
<dbReference type="InterPro" id="IPR014031">
    <property type="entry name" value="Ketoacyl_synth_C"/>
</dbReference>
<dbReference type="InterPro" id="IPR036291">
    <property type="entry name" value="NAD(P)-bd_dom_sf"/>
</dbReference>
<keyword evidence="5" id="KW-0808">Transferase</keyword>
<dbReference type="SMART" id="SM00825">
    <property type="entry name" value="PKS_KS"/>
    <property type="match status" value="1"/>
</dbReference>
<dbReference type="CDD" id="cd00833">
    <property type="entry name" value="PKS"/>
    <property type="match status" value="1"/>
</dbReference>
<dbReference type="Pfam" id="PF16197">
    <property type="entry name" value="KAsynt_C_assoc"/>
    <property type="match status" value="1"/>
</dbReference>
<dbReference type="Proteomes" id="UP000615755">
    <property type="component" value="Unassembled WGS sequence"/>
</dbReference>
<dbReference type="Pfam" id="PF02801">
    <property type="entry name" value="Ketoacyl-synt_C"/>
    <property type="match status" value="1"/>
</dbReference>
<dbReference type="EMBL" id="AQGV01000014">
    <property type="protein sequence ID" value="MBE0369828.1"/>
    <property type="molecule type" value="Genomic_DNA"/>
</dbReference>
<dbReference type="InterPro" id="IPR036736">
    <property type="entry name" value="ACP-like_sf"/>
</dbReference>
<dbReference type="PROSITE" id="PS00012">
    <property type="entry name" value="PHOSPHOPANTETHEINE"/>
    <property type="match status" value="1"/>
</dbReference>
<dbReference type="Gene3D" id="3.40.47.10">
    <property type="match status" value="1"/>
</dbReference>
<dbReference type="InterPro" id="IPR020841">
    <property type="entry name" value="PKS_Beta-ketoAc_synthase_dom"/>
</dbReference>
<dbReference type="InterPro" id="IPR001227">
    <property type="entry name" value="Ac_transferase_dom_sf"/>
</dbReference>
<dbReference type="InterPro" id="IPR016039">
    <property type="entry name" value="Thiolase-like"/>
</dbReference>
<dbReference type="Pfam" id="PF08659">
    <property type="entry name" value="KR"/>
    <property type="match status" value="1"/>
</dbReference>
<reference evidence="8 9" key="1">
    <citation type="submission" date="2015-03" db="EMBL/GenBank/DDBJ databases">
        <title>Genome sequence of Pseudoalteromonas aurantia.</title>
        <authorList>
            <person name="Xie B.-B."/>
            <person name="Rong J.-C."/>
            <person name="Qin Q.-L."/>
            <person name="Zhang Y.-Z."/>
        </authorList>
    </citation>
    <scope>NUCLEOTIDE SEQUENCE [LARGE SCALE GENOMIC DNA]</scope>
    <source>
        <strain evidence="8 9">208</strain>
    </source>
</reference>
<dbReference type="InterPro" id="IPR013968">
    <property type="entry name" value="PKS_KR"/>
</dbReference>
<dbReference type="Pfam" id="PF00109">
    <property type="entry name" value="ketoacyl-synt"/>
    <property type="match status" value="1"/>
</dbReference>
<feature type="domain" description="Ketosynthase family 3 (KS3)" evidence="7">
    <location>
        <begin position="14"/>
        <end position="437"/>
    </location>
</feature>
<dbReference type="SUPFAM" id="SSF47336">
    <property type="entry name" value="ACP-like"/>
    <property type="match status" value="1"/>
</dbReference>
<dbReference type="PROSITE" id="PS52004">
    <property type="entry name" value="KS3_2"/>
    <property type="match status" value="1"/>
</dbReference>
<dbReference type="InterPro" id="IPR016035">
    <property type="entry name" value="Acyl_Trfase/lysoPLipase"/>
</dbReference>
<evidence type="ECO:0000313" key="8">
    <source>
        <dbReference type="EMBL" id="MBE0369828.1"/>
    </source>
</evidence>
<keyword evidence="4" id="KW-0597">Phosphoprotein</keyword>
<dbReference type="PROSITE" id="PS50075">
    <property type="entry name" value="CARRIER"/>
    <property type="match status" value="1"/>
</dbReference>
<dbReference type="PANTHER" id="PTHR43775">
    <property type="entry name" value="FATTY ACID SYNTHASE"/>
    <property type="match status" value="1"/>
</dbReference>
<dbReference type="PROSITE" id="PS00606">
    <property type="entry name" value="KS3_1"/>
    <property type="match status" value="1"/>
</dbReference>
<dbReference type="InterPro" id="IPR032821">
    <property type="entry name" value="PKS_assoc"/>
</dbReference>
<name>A0ABR9EJC9_9GAMM</name>
<dbReference type="InterPro" id="IPR006162">
    <property type="entry name" value="Ppantetheine_attach_site"/>
</dbReference>
<dbReference type="InterPro" id="IPR014043">
    <property type="entry name" value="Acyl_transferase_dom"/>
</dbReference>
<comment type="caution">
    <text evidence="8">The sequence shown here is derived from an EMBL/GenBank/DDBJ whole genome shotgun (WGS) entry which is preliminary data.</text>
</comment>
<dbReference type="SUPFAM" id="SSF52151">
    <property type="entry name" value="FabD/lysophospholipase-like"/>
    <property type="match status" value="1"/>
</dbReference>
<gene>
    <name evidence="8" type="ORF">PAUR_a4410</name>
</gene>
<dbReference type="SMART" id="SM00827">
    <property type="entry name" value="PKS_AT"/>
    <property type="match status" value="1"/>
</dbReference>
<accession>A0ABR9EJC9</accession>
<keyword evidence="9" id="KW-1185">Reference proteome</keyword>
<dbReference type="InterPro" id="IPR016036">
    <property type="entry name" value="Malonyl_transacylase_ACP-bd"/>
</dbReference>
<sequence>MNDMTQEQQIEYSSVDIAIVGMAGRFPDASNVDELWRNVANQHCSITPYSDAQLREAGVDSDVLSDPDYVKAGIPFSGMREFDAGFFGYSPKEAEQLDPQQRIFLQTCWHALENAGVMPSSDNLTGVFAGCGVPSYLLQNLLSNNTQNDITSLLALTNGNDKDSLATRVSYELNLKGPSVTVQTACSTSLVAVHMACRSLQNFESDAALAGGVWLNLAADQGYHAPVGGSLSPTGQLSAFSEKADGILIGSGSAAVVLKRMEDALHADDNILAVIRGSAINNDGKDKIGYTAPSVTGQANAVSAALAFADVEPDSIGYIEAHGTGTKLGDPIEIAALRQAYQSNATQYCAIGSIKANIGHLDSAAGVTGLIKAVQALRHKQLPPSIHSEPANPAINFADSPFYVNTALKAWDSNGPRRAAVSSLGMGGTNAHVILEEYESTSQTKDDDNKVRTPWYILPISSTTREGLDAQVAAVQKTLVAQPSRLRETAAQLQHKRAALAYRKAFVVRDHEQAVSLLSREVVAKKVSDVRVGLMFSGQGSQYVTMAQPLLQHNPTFKAAFDVVVGCFSATLQAQLLTVFMPEDDQVLAANQLLNQTRVTQPALFVVGYAMAKTYQDIGLKITTMLGHSIGEYVAACLANVMSLNTAVTLVTARGETLQSMAPGTMLSVVGDEQSLRPYLTDALDIAALNSPTNTVVSGTKEAIKALQTQLKAQQISCTRLHVSHAFHSHLTDAVLPEFRVALEQVQLNAPEIPFVSNVTGQLISDEQATSVQYWLDHIRQPVNFVAGVETLANHCDVFIEAGPGDTLQKLARQCTISDELTVLHSIAHVREVKEPIAPFAKTVATLWQLGMTLDWQRCGELIPRGENILPEYQFSNNEYWVEAKSTDHSINANNVELPVHKPQLLQPVWQQKPLIADTGNLAEQHFLLLASDSEVCSTISHGLVERGAQVTTLWYLEHSSEQGVSVQENGHVHFDYSNAEHWIQLQTLLSQQPVVTHFIDARFLDVAKPHDALGYHRLLPLVQNLVNTFNIRLSVLATELFSVLADETLSPEKSTLLGLTRGLPLEHQISTRVFEFSAANLSLSDNLLSQVVEDLVDATGDGHNEVAYRGKQRFVLNECEVPAIAKASIDAGVTFITGGLGGVGLHLAQFLASQGHALVLQTRSDFAPTSQWQALAENSDTDDKLRAQLTTLLAIQTQVKVVVVTADVLDIAQLTQSVKKAEQQVGAITHVIHSAGLPGGGFIRTMHLDQAQLTLSAKVEGTQNLLTIFNHHNLQQFAVCSSLASVLGAYGQSDYCAANVYLDTLAHQSHRFPVVSINWDAWAKTGMAAKFQLPEGLGLQGDAGAAMLVDIFTSAQPQVYAASMNWAQLVRITREAEQAILNAPAKPTGHGRPDLDTEYEAPESELEHKLVAVWREFLGFDEIGVFDSLFALGGDSLIAIQMLAKVKQQFSIELEPAEFFEDPSIDNLAYIIEGKLIEQLSE</sequence>
<dbReference type="InterPro" id="IPR057326">
    <property type="entry name" value="KR_dom"/>
</dbReference>
<evidence type="ECO:0000256" key="1">
    <source>
        <dbReference type="ARBA" id="ARBA00005194"/>
    </source>
</evidence>
<evidence type="ECO:0000256" key="4">
    <source>
        <dbReference type="ARBA" id="ARBA00022553"/>
    </source>
</evidence>
<dbReference type="Gene3D" id="3.30.70.3290">
    <property type="match status" value="1"/>
</dbReference>
<evidence type="ECO:0000259" key="7">
    <source>
        <dbReference type="PROSITE" id="PS52004"/>
    </source>
</evidence>
<dbReference type="SUPFAM" id="SSF55048">
    <property type="entry name" value="Probable ACP-binding domain of malonyl-CoA ACP transacylase"/>
    <property type="match status" value="1"/>
</dbReference>
<dbReference type="Pfam" id="PF00698">
    <property type="entry name" value="Acyl_transf_1"/>
    <property type="match status" value="1"/>
</dbReference>
<dbReference type="Gene3D" id="3.40.366.10">
    <property type="entry name" value="Malonyl-Coenzyme A Acyl Carrier Protein, domain 2"/>
    <property type="match status" value="1"/>
</dbReference>
<feature type="domain" description="Carrier" evidence="6">
    <location>
        <begin position="1402"/>
        <end position="1477"/>
    </location>
</feature>
<evidence type="ECO:0000259" key="6">
    <source>
        <dbReference type="PROSITE" id="PS50075"/>
    </source>
</evidence>
<evidence type="ECO:0000313" key="9">
    <source>
        <dbReference type="Proteomes" id="UP000615755"/>
    </source>
</evidence>
<protein>
    <recommendedName>
        <fullName evidence="10">Beta-ketoacyl synthase</fullName>
    </recommendedName>
</protein>